<proteinExistence type="inferred from homology"/>
<comment type="similarity">
    <text evidence="1">Belongs to the GSKIP family.</text>
</comment>
<dbReference type="Gene3D" id="3.30.2280.10">
    <property type="entry name" value="Hypothetical protein (hspc210)"/>
    <property type="match status" value="1"/>
</dbReference>
<evidence type="ECO:0000313" key="4">
    <source>
        <dbReference type="EMBL" id="VDN60693.1"/>
    </source>
</evidence>
<feature type="region of interest" description="Disordered" evidence="2">
    <location>
        <begin position="1"/>
        <end position="29"/>
    </location>
</feature>
<protein>
    <submittedName>
        <fullName evidence="7">DUF727 domain-containing protein</fullName>
    </submittedName>
</protein>
<evidence type="ECO:0000313" key="5">
    <source>
        <dbReference type="Proteomes" id="UP000038040"/>
    </source>
</evidence>
<evidence type="ECO:0000259" key="3">
    <source>
        <dbReference type="Pfam" id="PF05303"/>
    </source>
</evidence>
<evidence type="ECO:0000256" key="2">
    <source>
        <dbReference type="SAM" id="MobiDB-lite"/>
    </source>
</evidence>
<dbReference type="InterPro" id="IPR007967">
    <property type="entry name" value="GSKIP_dom"/>
</dbReference>
<dbReference type="InterPro" id="IPR023231">
    <property type="entry name" value="GSKIP_dom_sf"/>
</dbReference>
<dbReference type="EMBL" id="UYYG01001234">
    <property type="protein sequence ID" value="VDN60693.1"/>
    <property type="molecule type" value="Genomic_DNA"/>
</dbReference>
<evidence type="ECO:0000313" key="6">
    <source>
        <dbReference type="Proteomes" id="UP000274756"/>
    </source>
</evidence>
<dbReference type="GO" id="GO:0051018">
    <property type="term" value="F:protein kinase A binding"/>
    <property type="evidence" value="ECO:0007669"/>
    <property type="project" value="TreeGrafter"/>
</dbReference>
<dbReference type="InterPro" id="IPR037395">
    <property type="entry name" value="GSKIP"/>
</dbReference>
<organism evidence="5 7">
    <name type="scientific">Dracunculus medinensis</name>
    <name type="common">Guinea worm</name>
    <dbReference type="NCBI Taxonomy" id="318479"/>
    <lineage>
        <taxon>Eukaryota</taxon>
        <taxon>Metazoa</taxon>
        <taxon>Ecdysozoa</taxon>
        <taxon>Nematoda</taxon>
        <taxon>Chromadorea</taxon>
        <taxon>Rhabditida</taxon>
        <taxon>Spirurina</taxon>
        <taxon>Dracunculoidea</taxon>
        <taxon>Dracunculidae</taxon>
        <taxon>Dracunculus</taxon>
    </lineage>
</organism>
<dbReference type="WBParaSite" id="DME_0000945201-mRNA-1">
    <property type="protein sequence ID" value="DME_0000945201-mRNA-1"/>
    <property type="gene ID" value="DME_0000945201"/>
</dbReference>
<dbReference type="Pfam" id="PF05303">
    <property type="entry name" value="GSKIP_dom"/>
    <property type="match status" value="1"/>
</dbReference>
<dbReference type="FunFam" id="3.30.2280.10:FF:000004">
    <property type="entry name" value="Protein CBG05668"/>
    <property type="match status" value="1"/>
</dbReference>
<dbReference type="PANTHER" id="PTHR12490">
    <property type="entry name" value="GSK3B-INTERACTING PROTEIN"/>
    <property type="match status" value="1"/>
</dbReference>
<dbReference type="Proteomes" id="UP000274756">
    <property type="component" value="Unassembled WGS sequence"/>
</dbReference>
<accession>A0A0N4UNH0</accession>
<gene>
    <name evidence="4" type="ORF">DME_LOCUS10666</name>
</gene>
<dbReference type="GO" id="GO:0005737">
    <property type="term" value="C:cytoplasm"/>
    <property type="evidence" value="ECO:0007669"/>
    <property type="project" value="TreeGrafter"/>
</dbReference>
<evidence type="ECO:0000313" key="7">
    <source>
        <dbReference type="WBParaSite" id="DME_0000945201-mRNA-1"/>
    </source>
</evidence>
<dbReference type="GO" id="GO:0019207">
    <property type="term" value="F:kinase regulator activity"/>
    <property type="evidence" value="ECO:0007669"/>
    <property type="project" value="TreeGrafter"/>
</dbReference>
<reference evidence="7" key="1">
    <citation type="submission" date="2017-02" db="UniProtKB">
        <authorList>
            <consortium name="WormBaseParasite"/>
        </authorList>
    </citation>
    <scope>IDENTIFICATION</scope>
</reference>
<dbReference type="SUPFAM" id="SSF103107">
    <property type="entry name" value="Hypothetical protein c14orf129, hspc210"/>
    <property type="match status" value="1"/>
</dbReference>
<dbReference type="PANTHER" id="PTHR12490:SF5">
    <property type="entry name" value="GSKIP DOMAIN-CONTAINING PROTEIN"/>
    <property type="match status" value="1"/>
</dbReference>
<keyword evidence="6" id="KW-1185">Reference proteome</keyword>
<dbReference type="GO" id="GO:0060828">
    <property type="term" value="P:regulation of canonical Wnt signaling pathway"/>
    <property type="evidence" value="ECO:0007669"/>
    <property type="project" value="InterPro"/>
</dbReference>
<dbReference type="OrthoDB" id="5804279at2759"/>
<evidence type="ECO:0000256" key="1">
    <source>
        <dbReference type="ARBA" id="ARBA00009571"/>
    </source>
</evidence>
<sequence>EIYSSLPSLTKVSSHNRSLHGTNPQSRGDSSLELEAIAAVHELSFAVHSISVSEMLPRTPELIFVNVTTTEGQPYCIELTLKGWRITSLRNDCMHGDFKQLELFTKYYESLYELMDFISPGYRSRFSEKLSQRLKLLQVILSTSNEPSEYFILFQAGENPEIAAPFSSYACTPLQESPQKSPTSVVSFAFGSANDLDSNL</sequence>
<feature type="domain" description="GSKIP" evidence="3">
    <location>
        <begin position="33"/>
        <end position="135"/>
    </location>
</feature>
<dbReference type="Proteomes" id="UP000038040">
    <property type="component" value="Unplaced"/>
</dbReference>
<reference evidence="4 6" key="2">
    <citation type="submission" date="2018-11" db="EMBL/GenBank/DDBJ databases">
        <authorList>
            <consortium name="Pathogen Informatics"/>
        </authorList>
    </citation>
    <scope>NUCLEOTIDE SEQUENCE [LARGE SCALE GENOMIC DNA]</scope>
</reference>
<name>A0A0N4UNH0_DRAME</name>
<dbReference type="AlphaFoldDB" id="A0A0N4UNH0"/>